<dbReference type="GO" id="GO:0005886">
    <property type="term" value="C:plasma membrane"/>
    <property type="evidence" value="ECO:0007669"/>
    <property type="project" value="TreeGrafter"/>
</dbReference>
<keyword evidence="3" id="KW-0012">Acyltransferase</keyword>
<dbReference type="InterPro" id="IPR000101">
    <property type="entry name" value="GGT_peptidase"/>
</dbReference>
<feature type="binding site" evidence="2">
    <location>
        <position position="125"/>
    </location>
    <ligand>
        <name>L-glutamate</name>
        <dbReference type="ChEBI" id="CHEBI:29985"/>
    </ligand>
</feature>
<dbReference type="InterPro" id="IPR043138">
    <property type="entry name" value="GGT_lsub"/>
</dbReference>
<feature type="binding site" evidence="2">
    <location>
        <begin position="471"/>
        <end position="472"/>
    </location>
    <ligand>
        <name>L-glutamate</name>
        <dbReference type="ChEBI" id="CHEBI:29985"/>
    </ligand>
</feature>
<feature type="signal peptide" evidence="4">
    <location>
        <begin position="1"/>
        <end position="24"/>
    </location>
</feature>
<gene>
    <name evidence="5" type="ORF">B0A50_05121</name>
</gene>
<dbReference type="EC" id="2.3.2.2" evidence="3"/>
<comment type="function">
    <text evidence="3">Cleaves the gamma-glutamyl peptide bond of glutathione and glutathione conjugates.</text>
</comment>
<evidence type="ECO:0000256" key="2">
    <source>
        <dbReference type="PIRSR" id="PIRSR600101-2"/>
    </source>
</evidence>
<dbReference type="AlphaFoldDB" id="A0A4U0TWD1"/>
<accession>A0A4U0TWD1</accession>
<dbReference type="GO" id="GO:0036374">
    <property type="term" value="F:glutathione hydrolase activity"/>
    <property type="evidence" value="ECO:0007669"/>
    <property type="project" value="UniProtKB-UniRule"/>
</dbReference>
<evidence type="ECO:0000256" key="3">
    <source>
        <dbReference type="RuleBase" id="RU368068"/>
    </source>
</evidence>
<dbReference type="EMBL" id="NAJL01000029">
    <property type="protein sequence ID" value="TKA26342.1"/>
    <property type="molecule type" value="Genomic_DNA"/>
</dbReference>
<dbReference type="GO" id="GO:0103068">
    <property type="term" value="F:leukotriene C4 gamma-glutamyl transferase activity"/>
    <property type="evidence" value="ECO:0007669"/>
    <property type="project" value="UniProtKB-EC"/>
</dbReference>
<dbReference type="EC" id="3.4.19.13" evidence="3"/>
<dbReference type="Proteomes" id="UP000308549">
    <property type="component" value="Unassembled WGS sequence"/>
</dbReference>
<dbReference type="Gene3D" id="3.60.20.40">
    <property type="match status" value="1"/>
</dbReference>
<comment type="caution">
    <text evidence="5">The sequence shown here is derived from an EMBL/GenBank/DDBJ whole genome shotgun (WGS) entry which is preliminary data.</text>
</comment>
<feature type="binding site" evidence="2">
    <location>
        <begin position="419"/>
        <end position="421"/>
    </location>
    <ligand>
        <name>L-glutamate</name>
        <dbReference type="ChEBI" id="CHEBI:29985"/>
    </ligand>
</feature>
<feature type="binding site" evidence="2">
    <location>
        <position position="494"/>
    </location>
    <ligand>
        <name>L-glutamate</name>
        <dbReference type="ChEBI" id="CHEBI:29985"/>
    </ligand>
</feature>
<feature type="active site" description="Nucleophile" evidence="1">
    <location>
        <position position="401"/>
    </location>
</feature>
<dbReference type="InterPro" id="IPR029055">
    <property type="entry name" value="Ntn_hydrolases_N"/>
</dbReference>
<comment type="catalytic activity">
    <reaction evidence="3">
        <text>an S-substituted glutathione + H2O = an S-substituted L-cysteinylglycine + L-glutamate</text>
        <dbReference type="Rhea" id="RHEA:59468"/>
        <dbReference type="ChEBI" id="CHEBI:15377"/>
        <dbReference type="ChEBI" id="CHEBI:29985"/>
        <dbReference type="ChEBI" id="CHEBI:90779"/>
        <dbReference type="ChEBI" id="CHEBI:143103"/>
        <dbReference type="EC" id="3.4.19.13"/>
    </reaction>
</comment>
<dbReference type="PRINTS" id="PR01210">
    <property type="entry name" value="GGTRANSPTASE"/>
</dbReference>
<keyword evidence="3" id="KW-0808">Transferase</keyword>
<comment type="catalytic activity">
    <reaction evidence="3">
        <text>an N-terminal (5-L-glutamyl)-[peptide] + an alpha-amino acid = 5-L-glutamyl amino acid + an N-terminal L-alpha-aminoacyl-[peptide]</text>
        <dbReference type="Rhea" id="RHEA:23904"/>
        <dbReference type="Rhea" id="RHEA-COMP:9780"/>
        <dbReference type="Rhea" id="RHEA-COMP:9795"/>
        <dbReference type="ChEBI" id="CHEBI:77644"/>
        <dbReference type="ChEBI" id="CHEBI:78597"/>
        <dbReference type="ChEBI" id="CHEBI:78599"/>
        <dbReference type="ChEBI" id="CHEBI:78608"/>
        <dbReference type="EC" id="2.3.2.2"/>
    </reaction>
</comment>
<evidence type="ECO:0000256" key="1">
    <source>
        <dbReference type="PIRSR" id="PIRSR600101-1"/>
    </source>
</evidence>
<proteinExistence type="predicted"/>
<keyword evidence="3" id="KW-0378">Hydrolase</keyword>
<sequence>MASLHLFLAILHLASFHTMRSAAALIPALLTSQLPGVAAWVHPAYGHPGSWTDAGHDELGAVASESSICSDIGTNALKAGGNAADSLVATTFCVGVIGMYHSGIGGGGFMLVRSSNGTYEFIDFRETAPAAATQDMYNNNTNSSIYTGLASGVPGELRGLAHLHQGYGSLPWEDLVMPAVHVARYGFPVTQDLVRYMASAISGIDNFLVHEPTWAIDFAPNGTLLGIGDTITRKRYADTLETIAKRGPDAFYSGPIAEATIQTIQDNGGIMTLEDLANYSLAIREPAAIDYRGYKIRSGSAPCSGTVAMSVMKIIEGYPTIGEAAKLNLSTHLFDEALRFAYGQRSELGDPLFVEGMDEYQAEMLNESTAAAVRAKISPLHTLNVSAYDPSGFESLETPGTSAIVTSDRNGMAVSLTTTVNLLFGSKIMVPETGVILNDEMNDFSIPGSSNAFGYIPSPANYIRPGKRPLSSITPTIVDFANGTFYFAVAAAGGSRIITSTLQNLWHVLDQNMTAPEALAAPRLHDQLVPNQVSFEYTYDNEMVAFMEARGHNVTWVAPGQSTAQSLRRLTNGTFEAAGEPRQVNSGGFAV</sequence>
<dbReference type="SUPFAM" id="SSF56235">
    <property type="entry name" value="N-terminal nucleophile aminohydrolases (Ntn hydrolases)"/>
    <property type="match status" value="1"/>
</dbReference>
<comment type="catalytic activity">
    <reaction evidence="3">
        <text>glutathione + H2O = L-cysteinylglycine + L-glutamate</text>
        <dbReference type="Rhea" id="RHEA:28807"/>
        <dbReference type="ChEBI" id="CHEBI:15377"/>
        <dbReference type="ChEBI" id="CHEBI:29985"/>
        <dbReference type="ChEBI" id="CHEBI:57925"/>
        <dbReference type="ChEBI" id="CHEBI:61694"/>
        <dbReference type="EC" id="3.4.19.13"/>
    </reaction>
</comment>
<dbReference type="UniPathway" id="UPA00204"/>
<evidence type="ECO:0000313" key="5">
    <source>
        <dbReference type="EMBL" id="TKA26342.1"/>
    </source>
</evidence>
<dbReference type="InterPro" id="IPR043137">
    <property type="entry name" value="GGT_ssub_C"/>
</dbReference>
<protein>
    <recommendedName>
        <fullName evidence="3">Glutathione hydrolase</fullName>
        <ecNumber evidence="3">2.3.2.2</ecNumber>
        <ecNumber evidence="3">3.4.19.13</ecNumber>
    </recommendedName>
    <alternativeName>
        <fullName evidence="3">Gamma-glutamyltransferase</fullName>
    </alternativeName>
    <alternativeName>
        <fullName evidence="3">Gamma-glutamyltranspeptidase</fullName>
    </alternativeName>
</protein>
<dbReference type="FunFam" id="3.60.20.40:FF:000008">
    <property type="entry name" value="Gamma-glutamyltranspeptidase (Eurofung)"/>
    <property type="match status" value="1"/>
</dbReference>
<dbReference type="PANTHER" id="PTHR11686">
    <property type="entry name" value="GAMMA GLUTAMYL TRANSPEPTIDASE"/>
    <property type="match status" value="1"/>
</dbReference>
<dbReference type="NCBIfam" id="TIGR00066">
    <property type="entry name" value="g_glut_trans"/>
    <property type="match status" value="1"/>
</dbReference>
<dbReference type="OrthoDB" id="1081007at2759"/>
<feature type="binding site" evidence="2">
    <location>
        <position position="443"/>
    </location>
    <ligand>
        <name>L-glutamate</name>
        <dbReference type="ChEBI" id="CHEBI:29985"/>
    </ligand>
</feature>
<keyword evidence="6" id="KW-1185">Reference proteome</keyword>
<dbReference type="PANTHER" id="PTHR11686:SF62">
    <property type="entry name" value="GLUTATHIONE HYDROLASE"/>
    <property type="match status" value="1"/>
</dbReference>
<name>A0A4U0TWD1_9PEZI</name>
<dbReference type="GO" id="GO:0006751">
    <property type="term" value="P:glutathione catabolic process"/>
    <property type="evidence" value="ECO:0007669"/>
    <property type="project" value="UniProtKB-UniRule"/>
</dbReference>
<organism evidence="5 6">
    <name type="scientific">Salinomyces thailandicus</name>
    <dbReference type="NCBI Taxonomy" id="706561"/>
    <lineage>
        <taxon>Eukaryota</taxon>
        <taxon>Fungi</taxon>
        <taxon>Dikarya</taxon>
        <taxon>Ascomycota</taxon>
        <taxon>Pezizomycotina</taxon>
        <taxon>Dothideomycetes</taxon>
        <taxon>Dothideomycetidae</taxon>
        <taxon>Mycosphaerellales</taxon>
        <taxon>Teratosphaeriaceae</taxon>
        <taxon>Salinomyces</taxon>
    </lineage>
</organism>
<reference evidence="5 6" key="1">
    <citation type="submission" date="2017-03" db="EMBL/GenBank/DDBJ databases">
        <title>Genomes of endolithic fungi from Antarctica.</title>
        <authorList>
            <person name="Coleine C."/>
            <person name="Masonjones S."/>
            <person name="Stajich J.E."/>
        </authorList>
    </citation>
    <scope>NUCLEOTIDE SEQUENCE [LARGE SCALE GENOMIC DNA]</scope>
    <source>
        <strain evidence="5 6">CCFEE 6315</strain>
    </source>
</reference>
<dbReference type="Gene3D" id="1.10.246.130">
    <property type="match status" value="1"/>
</dbReference>
<keyword evidence="4" id="KW-0732">Signal</keyword>
<evidence type="ECO:0000256" key="4">
    <source>
        <dbReference type="SAM" id="SignalP"/>
    </source>
</evidence>
<comment type="pathway">
    <text evidence="3">Sulfur metabolism; glutathione metabolism.</text>
</comment>
<dbReference type="Pfam" id="PF01019">
    <property type="entry name" value="G_glu_transpept"/>
    <property type="match status" value="1"/>
</dbReference>
<feature type="chain" id="PRO_5020239201" description="Glutathione hydrolase" evidence="4">
    <location>
        <begin position="25"/>
        <end position="591"/>
    </location>
</feature>
<evidence type="ECO:0000313" key="6">
    <source>
        <dbReference type="Proteomes" id="UP000308549"/>
    </source>
</evidence>